<organism evidence="3 4">
    <name type="scientific">Candidatus Falkowbacteria bacterium GW2011_GWA2_41_14</name>
    <dbReference type="NCBI Taxonomy" id="1618635"/>
    <lineage>
        <taxon>Bacteria</taxon>
        <taxon>Candidatus Falkowiibacteriota</taxon>
    </lineage>
</organism>
<evidence type="ECO:0008006" key="5">
    <source>
        <dbReference type="Google" id="ProtNLM"/>
    </source>
</evidence>
<evidence type="ECO:0000256" key="1">
    <source>
        <dbReference type="SAM" id="Coils"/>
    </source>
</evidence>
<dbReference type="Proteomes" id="UP000034190">
    <property type="component" value="Unassembled WGS sequence"/>
</dbReference>
<evidence type="ECO:0000256" key="2">
    <source>
        <dbReference type="SAM" id="Phobius"/>
    </source>
</evidence>
<evidence type="ECO:0000313" key="4">
    <source>
        <dbReference type="Proteomes" id="UP000034190"/>
    </source>
</evidence>
<feature type="transmembrane region" description="Helical" evidence="2">
    <location>
        <begin position="303"/>
        <end position="326"/>
    </location>
</feature>
<keyword evidence="2" id="KW-1133">Transmembrane helix</keyword>
<sequence length="528" mass="61515">MVKSLDGIKKLNPEEIKKYRKIVLNYIGEKDSAGVNEQKNFSQGISSSRRVDGVNLNKANRSAIKNKLGFKKPSSGKNLPSTSLLVRPVEPVDILDAKKAELAEASRREAERLKEAIKRQEEERRKIKEEERQYQIKQEQAEQDQREQAEKQRLENIRLEQEKIKQEKNRHMEIEKRKRALAEEKIRQQQELIRQEELKKKGIAREAKREAEAIKQAEEAKKWAEKMRLIELEKAENRRVRENIRLVRLKRQEEIAKMKLERKIARQAAKEKKRSKRQKVWRKIKKNLNFKLNNLFSKIKHNVIYIVSFSALFLAVAYVIFCLAALRFNNNMIGRAANYLPVPAVVTSQGIISYNDLRKIEDKNYLSLNLAEKENYFAKRVILRSLEKKYGLPANTAEDSLATKYILDKDFNQIGLSRINKINELLQGQSEFEQLGKYADESSDGAYYSRASVIEQFGPMVLELAIGQISGIIFRTDGYYIIKRVDDKNGQFGLKYLFIKAFTLDQYVFGRIGKIKVFILGLIDKNSW</sequence>
<keyword evidence="2" id="KW-0812">Transmembrane</keyword>
<evidence type="ECO:0000313" key="3">
    <source>
        <dbReference type="EMBL" id="KKR91318.1"/>
    </source>
</evidence>
<reference evidence="3 4" key="1">
    <citation type="journal article" date="2015" name="Nature">
        <title>rRNA introns, odd ribosomes, and small enigmatic genomes across a large radiation of phyla.</title>
        <authorList>
            <person name="Brown C.T."/>
            <person name="Hug L.A."/>
            <person name="Thomas B.C."/>
            <person name="Sharon I."/>
            <person name="Castelle C.J."/>
            <person name="Singh A."/>
            <person name="Wilkins M.J."/>
            <person name="Williams K.H."/>
            <person name="Banfield J.F."/>
        </authorList>
    </citation>
    <scope>NUCLEOTIDE SEQUENCE [LARGE SCALE GENOMIC DNA]</scope>
</reference>
<name>A0A0G0URF0_9BACT</name>
<protein>
    <recommendedName>
        <fullName evidence="5">PpiC domain-containing protein</fullName>
    </recommendedName>
</protein>
<proteinExistence type="predicted"/>
<comment type="caution">
    <text evidence="3">The sequence shown here is derived from an EMBL/GenBank/DDBJ whole genome shotgun (WGS) entry which is preliminary data.</text>
</comment>
<keyword evidence="2" id="KW-0472">Membrane</keyword>
<gene>
    <name evidence="3" type="ORF">UU43_C0009G0001</name>
</gene>
<feature type="coiled-coil region" evidence="1">
    <location>
        <begin position="100"/>
        <end position="270"/>
    </location>
</feature>
<keyword evidence="1" id="KW-0175">Coiled coil</keyword>
<dbReference type="AlphaFoldDB" id="A0A0G0URF0"/>
<accession>A0A0G0URF0</accession>
<dbReference type="EMBL" id="LCAP01000009">
    <property type="protein sequence ID" value="KKR91318.1"/>
    <property type="molecule type" value="Genomic_DNA"/>
</dbReference>